<evidence type="ECO:0000256" key="2">
    <source>
        <dbReference type="PROSITE-ProRule" id="PRU00169"/>
    </source>
</evidence>
<dbReference type="InterPro" id="IPR011006">
    <property type="entry name" value="CheY-like_superfamily"/>
</dbReference>
<feature type="domain" description="Response regulatory" evidence="3">
    <location>
        <begin position="1"/>
        <end position="94"/>
    </location>
</feature>
<accession>A0A150PRD5</accession>
<reference evidence="4 5" key="1">
    <citation type="submission" date="2014-02" db="EMBL/GenBank/DDBJ databases">
        <title>The small core and large imbalanced accessory genome model reveals a collaborative survival strategy of Sorangium cellulosum strains in nature.</title>
        <authorList>
            <person name="Han K."/>
            <person name="Peng R."/>
            <person name="Blom J."/>
            <person name="Li Y.-Z."/>
        </authorList>
    </citation>
    <scope>NUCLEOTIDE SEQUENCE [LARGE SCALE GENOMIC DNA]</scope>
    <source>
        <strain evidence="4 5">So0157-18</strain>
    </source>
</reference>
<dbReference type="PANTHER" id="PTHR44591">
    <property type="entry name" value="STRESS RESPONSE REGULATOR PROTEIN 1"/>
    <property type="match status" value="1"/>
</dbReference>
<dbReference type="PANTHER" id="PTHR44591:SF3">
    <property type="entry name" value="RESPONSE REGULATORY DOMAIN-CONTAINING PROTEIN"/>
    <property type="match status" value="1"/>
</dbReference>
<dbReference type="InterPro" id="IPR001789">
    <property type="entry name" value="Sig_transdc_resp-reg_receiver"/>
</dbReference>
<proteinExistence type="predicted"/>
<evidence type="ECO:0000259" key="3">
    <source>
        <dbReference type="PROSITE" id="PS50110"/>
    </source>
</evidence>
<dbReference type="Proteomes" id="UP000075604">
    <property type="component" value="Unassembled WGS sequence"/>
</dbReference>
<organism evidence="4 5">
    <name type="scientific">Sorangium cellulosum</name>
    <name type="common">Polyangium cellulosum</name>
    <dbReference type="NCBI Taxonomy" id="56"/>
    <lineage>
        <taxon>Bacteria</taxon>
        <taxon>Pseudomonadati</taxon>
        <taxon>Myxococcota</taxon>
        <taxon>Polyangia</taxon>
        <taxon>Polyangiales</taxon>
        <taxon>Polyangiaceae</taxon>
        <taxon>Sorangium</taxon>
    </lineage>
</organism>
<name>A0A150PRD5_SORCE</name>
<sequence>MHVASSASEALSAIAAVRPDVIVSDVGMADLDGYAFMRSVRAMARDDGGATPAIALTAYTSGASQRLAFEAGYDEHVGKPVHPEDLVRLVRKLGRGQV</sequence>
<evidence type="ECO:0000313" key="4">
    <source>
        <dbReference type="EMBL" id="KYF58285.1"/>
    </source>
</evidence>
<dbReference type="Pfam" id="PF00072">
    <property type="entry name" value="Response_reg"/>
    <property type="match status" value="1"/>
</dbReference>
<keyword evidence="1 2" id="KW-0597">Phosphoprotein</keyword>
<dbReference type="Gene3D" id="3.40.50.2300">
    <property type="match status" value="1"/>
</dbReference>
<dbReference type="InterPro" id="IPR050595">
    <property type="entry name" value="Bact_response_regulator"/>
</dbReference>
<evidence type="ECO:0000313" key="5">
    <source>
        <dbReference type="Proteomes" id="UP000075604"/>
    </source>
</evidence>
<protein>
    <recommendedName>
        <fullName evidence="3">Response regulatory domain-containing protein</fullName>
    </recommendedName>
</protein>
<gene>
    <name evidence="4" type="ORF">BE04_51010</name>
</gene>
<dbReference type="AlphaFoldDB" id="A0A150PRD5"/>
<comment type="caution">
    <text evidence="4">The sequence shown here is derived from an EMBL/GenBank/DDBJ whole genome shotgun (WGS) entry which is preliminary data.</text>
</comment>
<dbReference type="PROSITE" id="PS50110">
    <property type="entry name" value="RESPONSE_REGULATORY"/>
    <property type="match status" value="1"/>
</dbReference>
<dbReference type="GO" id="GO:0000160">
    <property type="term" value="P:phosphorelay signal transduction system"/>
    <property type="evidence" value="ECO:0007669"/>
    <property type="project" value="InterPro"/>
</dbReference>
<dbReference type="SUPFAM" id="SSF52172">
    <property type="entry name" value="CheY-like"/>
    <property type="match status" value="1"/>
</dbReference>
<evidence type="ECO:0000256" key="1">
    <source>
        <dbReference type="ARBA" id="ARBA00022553"/>
    </source>
</evidence>
<feature type="modified residue" description="4-aspartylphosphate" evidence="2">
    <location>
        <position position="25"/>
    </location>
</feature>
<dbReference type="EMBL" id="JELX01001637">
    <property type="protein sequence ID" value="KYF58285.1"/>
    <property type="molecule type" value="Genomic_DNA"/>
</dbReference>